<protein>
    <recommendedName>
        <fullName evidence="1">Beta-lactamase-related domain-containing protein</fullName>
    </recommendedName>
</protein>
<sequence>MIHSSNWVKYALDRPLISTPGETMNYNSGCSHLLSAILQKTTNKSAREFADQHLFSQLKFSDYIWHEDPQGINIGGFGLHLTVQDMHKFGELYLQKGRWGNKQLISEEWIAFSTEPEYTRYYHFGHYGRHWWISETSNSELFYFAMGMGGQYICVAPSKGIIITVTSDTYGDTLKPLQIIRSILH</sequence>
<dbReference type="KEGG" id="cohn:KCTCHS21_34460"/>
<dbReference type="PANTHER" id="PTHR43283">
    <property type="entry name" value="BETA-LACTAMASE-RELATED"/>
    <property type="match status" value="1"/>
</dbReference>
<keyword evidence="3" id="KW-1185">Reference proteome</keyword>
<dbReference type="EMBL" id="AP019400">
    <property type="protein sequence ID" value="BBI34047.1"/>
    <property type="molecule type" value="Genomic_DNA"/>
</dbReference>
<reference evidence="2 3" key="1">
    <citation type="submission" date="2019-01" db="EMBL/GenBank/DDBJ databases">
        <title>Complete genome sequence of Cohnella hallensis HS21 isolated from Korean fir (Abies koreana) rhizospheric soil.</title>
        <authorList>
            <person name="Jiang L."/>
            <person name="Kang S.W."/>
            <person name="Kim S."/>
            <person name="Jung J."/>
            <person name="Kim C.Y."/>
            <person name="Kim D.H."/>
            <person name="Kim S.W."/>
            <person name="Lee J."/>
        </authorList>
    </citation>
    <scope>NUCLEOTIDE SEQUENCE [LARGE SCALE GENOMIC DNA]</scope>
    <source>
        <strain evidence="2 3">HS21</strain>
    </source>
</reference>
<dbReference type="SUPFAM" id="SSF56601">
    <property type="entry name" value="beta-lactamase/transpeptidase-like"/>
    <property type="match status" value="1"/>
</dbReference>
<evidence type="ECO:0000313" key="3">
    <source>
        <dbReference type="Proteomes" id="UP000289856"/>
    </source>
</evidence>
<proteinExistence type="predicted"/>
<evidence type="ECO:0000259" key="1">
    <source>
        <dbReference type="Pfam" id="PF00144"/>
    </source>
</evidence>
<evidence type="ECO:0000313" key="2">
    <source>
        <dbReference type="EMBL" id="BBI34047.1"/>
    </source>
</evidence>
<dbReference type="InterPro" id="IPR050789">
    <property type="entry name" value="Diverse_Enzym_Activities"/>
</dbReference>
<name>A0A3T1D7I0_9BACL</name>
<gene>
    <name evidence="2" type="ORF">KCTCHS21_34460</name>
</gene>
<organism evidence="2 3">
    <name type="scientific">Cohnella abietis</name>
    <dbReference type="NCBI Taxonomy" id="2507935"/>
    <lineage>
        <taxon>Bacteria</taxon>
        <taxon>Bacillati</taxon>
        <taxon>Bacillota</taxon>
        <taxon>Bacilli</taxon>
        <taxon>Bacillales</taxon>
        <taxon>Paenibacillaceae</taxon>
        <taxon>Cohnella</taxon>
    </lineage>
</organism>
<dbReference type="InterPro" id="IPR012338">
    <property type="entry name" value="Beta-lactam/transpept-like"/>
</dbReference>
<dbReference type="PANTHER" id="PTHR43283:SF7">
    <property type="entry name" value="BETA-LACTAMASE-RELATED DOMAIN-CONTAINING PROTEIN"/>
    <property type="match status" value="1"/>
</dbReference>
<dbReference type="InterPro" id="IPR001466">
    <property type="entry name" value="Beta-lactam-related"/>
</dbReference>
<dbReference type="Gene3D" id="3.40.710.10">
    <property type="entry name" value="DD-peptidase/beta-lactamase superfamily"/>
    <property type="match status" value="1"/>
</dbReference>
<dbReference type="AlphaFoldDB" id="A0A3T1D7I0"/>
<feature type="domain" description="Beta-lactamase-related" evidence="1">
    <location>
        <begin position="8"/>
        <end position="169"/>
    </location>
</feature>
<dbReference type="Pfam" id="PF00144">
    <property type="entry name" value="Beta-lactamase"/>
    <property type="match status" value="1"/>
</dbReference>
<dbReference type="Proteomes" id="UP000289856">
    <property type="component" value="Chromosome"/>
</dbReference>
<accession>A0A3T1D7I0</accession>